<dbReference type="STRING" id="402676.B6JY06"/>
<dbReference type="UniPathway" id="UPA00193"/>
<dbReference type="OrthoDB" id="16284at2759"/>
<dbReference type="GeneID" id="7051423"/>
<dbReference type="Proteomes" id="UP000001744">
    <property type="component" value="Unassembled WGS sequence"/>
</dbReference>
<dbReference type="FunFam" id="3.20.20.220:FF:000002">
    <property type="entry name" value="Methylenetetrahydrofolate reductase"/>
    <property type="match status" value="1"/>
</dbReference>
<evidence type="ECO:0000313" key="12">
    <source>
        <dbReference type="Proteomes" id="UP000001744"/>
    </source>
</evidence>
<evidence type="ECO:0000259" key="9">
    <source>
        <dbReference type="Pfam" id="PF21895"/>
    </source>
</evidence>
<dbReference type="Pfam" id="PF21895">
    <property type="entry name" value="MTHFR_C"/>
    <property type="match status" value="1"/>
</dbReference>
<keyword evidence="5" id="KW-0274">FAD</keyword>
<dbReference type="InterPro" id="IPR053806">
    <property type="entry name" value="MTHFR_C"/>
</dbReference>
<evidence type="ECO:0000313" key="10">
    <source>
        <dbReference type="EMBL" id="EEB06424.1"/>
    </source>
</evidence>
<dbReference type="NCBIfam" id="TIGR00677">
    <property type="entry name" value="fadh2_euk"/>
    <property type="match status" value="1"/>
</dbReference>
<dbReference type="PANTHER" id="PTHR45754:SF1">
    <property type="entry name" value="METHYLENETETRAHYDROFOLATE REDUCTASE 1"/>
    <property type="match status" value="1"/>
</dbReference>
<evidence type="ECO:0000256" key="2">
    <source>
        <dbReference type="ARBA" id="ARBA00004777"/>
    </source>
</evidence>
<dbReference type="GO" id="GO:0071949">
    <property type="term" value="F:FAD binding"/>
    <property type="evidence" value="ECO:0000318"/>
    <property type="project" value="GO_Central"/>
</dbReference>
<evidence type="ECO:0000256" key="4">
    <source>
        <dbReference type="ARBA" id="ARBA00022630"/>
    </source>
</evidence>
<feature type="domain" description="MTHFR SAM-binding regulatory" evidence="9">
    <location>
        <begin position="378"/>
        <end position="624"/>
    </location>
</feature>
<dbReference type="eggNOG" id="KOG0564">
    <property type="taxonomic scope" value="Eukaryota"/>
</dbReference>
<dbReference type="HOGENOM" id="CLU_025841_2_2_1"/>
<dbReference type="AlphaFoldDB" id="B6JY06"/>
<keyword evidence="4" id="KW-0285">Flavoprotein</keyword>
<keyword evidence="12" id="KW-1185">Reference proteome</keyword>
<dbReference type="Pfam" id="PF02219">
    <property type="entry name" value="MTHFR"/>
    <property type="match status" value="1"/>
</dbReference>
<gene>
    <name evidence="11" type="primary">met11</name>
    <name evidence="10" type="ORF">SJAG_01466</name>
</gene>
<comment type="cofactor">
    <cofactor evidence="1">
        <name>FAD</name>
        <dbReference type="ChEBI" id="CHEBI:57692"/>
    </cofactor>
</comment>
<name>B6JY06_SCHJY</name>
<keyword evidence="6" id="KW-0521">NADP</keyword>
<proteinExistence type="inferred from homology"/>
<dbReference type="Gene3D" id="3.20.20.220">
    <property type="match status" value="1"/>
</dbReference>
<dbReference type="SUPFAM" id="SSF51730">
    <property type="entry name" value="FAD-linked oxidoreductase"/>
    <property type="match status" value="1"/>
</dbReference>
<organism evidence="10 12">
    <name type="scientific">Schizosaccharomyces japonicus (strain yFS275 / FY16936)</name>
    <name type="common">Fission yeast</name>
    <dbReference type="NCBI Taxonomy" id="402676"/>
    <lineage>
        <taxon>Eukaryota</taxon>
        <taxon>Fungi</taxon>
        <taxon>Dikarya</taxon>
        <taxon>Ascomycota</taxon>
        <taxon>Taphrinomycotina</taxon>
        <taxon>Schizosaccharomycetes</taxon>
        <taxon>Schizosaccharomycetales</taxon>
        <taxon>Schizosaccharomycetaceae</taxon>
        <taxon>Schizosaccharomyces</taxon>
    </lineage>
</organism>
<dbReference type="InterPro" id="IPR029041">
    <property type="entry name" value="FAD-linked_oxidoreductase-like"/>
</dbReference>
<dbReference type="GO" id="GO:0004489">
    <property type="term" value="F:methylenetetrahydrofolate reductase [NAD(P)H] activity"/>
    <property type="evidence" value="ECO:0000318"/>
    <property type="project" value="GO_Central"/>
</dbReference>
<dbReference type="JaponicusDB" id="SJAG_01466">
    <property type="gene designation" value="met11"/>
</dbReference>
<evidence type="ECO:0000313" key="11">
    <source>
        <dbReference type="JaponicusDB" id="SJAG_01466"/>
    </source>
</evidence>
<dbReference type="RefSeq" id="XP_002172717.1">
    <property type="nucleotide sequence ID" value="XM_002172681.2"/>
</dbReference>
<dbReference type="EMBL" id="KE651168">
    <property type="protein sequence ID" value="EEB06424.1"/>
    <property type="molecule type" value="Genomic_DNA"/>
</dbReference>
<keyword evidence="7" id="KW-0560">Oxidoreductase</keyword>
<dbReference type="PANTHER" id="PTHR45754">
    <property type="entry name" value="METHYLENETETRAHYDROFOLATE REDUCTASE"/>
    <property type="match status" value="1"/>
</dbReference>
<comment type="similarity">
    <text evidence="3">Belongs to the methylenetetrahydrofolate reductase family.</text>
</comment>
<accession>B6JY06</accession>
<evidence type="ECO:0000256" key="8">
    <source>
        <dbReference type="RuleBase" id="RU004254"/>
    </source>
</evidence>
<evidence type="ECO:0000256" key="5">
    <source>
        <dbReference type="ARBA" id="ARBA00022827"/>
    </source>
</evidence>
<dbReference type="CDD" id="cd00537">
    <property type="entry name" value="MTHFR"/>
    <property type="match status" value="1"/>
</dbReference>
<reference evidence="10 12" key="1">
    <citation type="journal article" date="2011" name="Science">
        <title>Comparative functional genomics of the fission yeasts.</title>
        <authorList>
            <person name="Rhind N."/>
            <person name="Chen Z."/>
            <person name="Yassour M."/>
            <person name="Thompson D.A."/>
            <person name="Haas B.J."/>
            <person name="Habib N."/>
            <person name="Wapinski I."/>
            <person name="Roy S."/>
            <person name="Lin M.F."/>
            <person name="Heiman D.I."/>
            <person name="Young S.K."/>
            <person name="Furuya K."/>
            <person name="Guo Y."/>
            <person name="Pidoux A."/>
            <person name="Chen H.M."/>
            <person name="Robbertse B."/>
            <person name="Goldberg J.M."/>
            <person name="Aoki K."/>
            <person name="Bayne E.H."/>
            <person name="Berlin A.M."/>
            <person name="Desjardins C.A."/>
            <person name="Dobbs E."/>
            <person name="Dukaj L."/>
            <person name="Fan L."/>
            <person name="FitzGerald M.G."/>
            <person name="French C."/>
            <person name="Gujja S."/>
            <person name="Hansen K."/>
            <person name="Keifenheim D."/>
            <person name="Levin J.Z."/>
            <person name="Mosher R.A."/>
            <person name="Mueller C.A."/>
            <person name="Pfiffner J."/>
            <person name="Priest M."/>
            <person name="Russ C."/>
            <person name="Smialowska A."/>
            <person name="Swoboda P."/>
            <person name="Sykes S.M."/>
            <person name="Vaughn M."/>
            <person name="Vengrova S."/>
            <person name="Yoder R."/>
            <person name="Zeng Q."/>
            <person name="Allshire R."/>
            <person name="Baulcombe D."/>
            <person name="Birren B.W."/>
            <person name="Brown W."/>
            <person name="Ekwall K."/>
            <person name="Kellis M."/>
            <person name="Leatherwood J."/>
            <person name="Levin H."/>
            <person name="Margalit H."/>
            <person name="Martienssen R."/>
            <person name="Nieduszynski C.A."/>
            <person name="Spatafora J.W."/>
            <person name="Friedman N."/>
            <person name="Dalgaard J.Z."/>
            <person name="Baumann P."/>
            <person name="Niki H."/>
            <person name="Regev A."/>
            <person name="Nusbaum C."/>
        </authorList>
    </citation>
    <scope>NUCLEOTIDE SEQUENCE [LARGE SCALE GENOMIC DNA]</scope>
    <source>
        <strain evidence="12">yFS275 / FY16936</strain>
    </source>
</reference>
<dbReference type="GO" id="GO:0009086">
    <property type="term" value="P:methionine biosynthetic process"/>
    <property type="evidence" value="ECO:0000318"/>
    <property type="project" value="GO_Central"/>
</dbReference>
<evidence type="ECO:0000256" key="6">
    <source>
        <dbReference type="ARBA" id="ARBA00022857"/>
    </source>
</evidence>
<protein>
    <submittedName>
        <fullName evidence="10">Methylenetetrahydrofolate reductase Met11</fullName>
    </submittedName>
</protein>
<evidence type="ECO:0000256" key="3">
    <source>
        <dbReference type="ARBA" id="ARBA00006743"/>
    </source>
</evidence>
<evidence type="ECO:0000256" key="7">
    <source>
        <dbReference type="ARBA" id="ARBA00023002"/>
    </source>
</evidence>
<dbReference type="GO" id="GO:0005829">
    <property type="term" value="C:cytosol"/>
    <property type="evidence" value="ECO:0000318"/>
    <property type="project" value="GO_Central"/>
</dbReference>
<evidence type="ECO:0000256" key="1">
    <source>
        <dbReference type="ARBA" id="ARBA00001974"/>
    </source>
</evidence>
<dbReference type="InterPro" id="IPR004621">
    <property type="entry name" value="Fadh2_euk"/>
</dbReference>
<dbReference type="OMA" id="GLMPINS"/>
<comment type="pathway">
    <text evidence="2 8">One-carbon metabolism; tetrahydrofolate interconversion.</text>
</comment>
<dbReference type="InterPro" id="IPR003171">
    <property type="entry name" value="Mehydrof_redctse-like"/>
</dbReference>
<dbReference type="GO" id="GO:0035999">
    <property type="term" value="P:tetrahydrofolate interconversion"/>
    <property type="evidence" value="ECO:0000318"/>
    <property type="project" value="GO_Central"/>
</dbReference>
<dbReference type="VEuPathDB" id="FungiDB:SJAG_01466"/>
<sequence length="626" mass="70526">MKISEQLEQLPKDDIHYSFEFFPPKTTIGLDNLTVRMKRMSKTMFPLFSSVTWSSAGSSAAESLALCASLQSKFGVTSCLHMTCSNVDKESIKKNLDQAKAYGIRNILALRGDPPLKTEHWNAQKFEMEHAVDLVRFIREEYGDYFCIGVAAYPEGHADTNVPELQQNVDKDIPYLIEKVRAGADFIITQIFYDSAVYIDFVKKLRTHESGVFKTIPIIPAIMPVQSLTTLRRMARLCNCVIPHDLMQSLEEVRTDDEKVKAIGVKHVAQMIKDILKNTDTRGFHFCTLNLEKSVARILNESGLYERRLTALKAVVNNQKENVADVHNRVVIPKKDHLPSAFEGLYIRADDKQFTRTAEFFEKQASISVSEGTGALGREATWDDYTNGRFGDPRSPAYGNIDGYGPSLHFAPEESLKLWGYPVDEDDITNIFKRHVLGETTAIPWIDQPVEAETKTIGDKLAKLIEKKWWTVGSQPAVNAAPSSHAIFGWGPRGGWVFQKAFVEMFMSTMDFEALAQRLHDNPQITYLAGNNKGEFKTNASLDSANAVTWGVFPGREIIQSTIIAPVSFQAWRDEAYSIWGEWARLYPAGTPSHKLIQSCIDNCWLVSVIHHNFLDENALWEVLGC</sequence>